<dbReference type="Proteomes" id="UP000620156">
    <property type="component" value="Unassembled WGS sequence"/>
</dbReference>
<proteinExistence type="predicted"/>
<reference evidence="2" key="2">
    <citation type="submission" date="2020-09" db="EMBL/GenBank/DDBJ databases">
        <authorList>
            <person name="Sun Q."/>
            <person name="Ohkuma M."/>
        </authorList>
    </citation>
    <scope>NUCLEOTIDE SEQUENCE</scope>
    <source>
        <strain evidence="2">JCM 3131</strain>
    </source>
</reference>
<evidence type="ECO:0000259" key="1">
    <source>
        <dbReference type="Pfam" id="PF21806"/>
    </source>
</evidence>
<protein>
    <recommendedName>
        <fullName evidence="1">DUF6879 domain-containing protein</fullName>
    </recommendedName>
</protein>
<keyword evidence="3" id="KW-1185">Reference proteome</keyword>
<dbReference type="EMBL" id="BMQK01000004">
    <property type="protein sequence ID" value="GGQ54273.1"/>
    <property type="molecule type" value="Genomic_DNA"/>
</dbReference>
<evidence type="ECO:0000313" key="2">
    <source>
        <dbReference type="EMBL" id="GGQ54273.1"/>
    </source>
</evidence>
<dbReference type="AlphaFoldDB" id="A0A918BD46"/>
<evidence type="ECO:0000313" key="3">
    <source>
        <dbReference type="Proteomes" id="UP000620156"/>
    </source>
</evidence>
<name>A0A918BD46_9ACTN</name>
<sequence>MAAESAFEGLFRSARRSAYHLEMRDAYGLDADYQEWASGNRFDPAERWPWWIELVSAAVGRGVAVHRARIVSEPVSPYVRYEYELTSGHNVKAGESVRWLPRRRASGLALPGNDFWLFDGGSVLFNHFAGDGTMTGEELVTDPGVVALCVSAFDAVWQRATPHEEYRPS</sequence>
<dbReference type="RefSeq" id="WP_189216798.1">
    <property type="nucleotide sequence ID" value="NZ_BMQK01000004.1"/>
</dbReference>
<organism evidence="2 3">
    <name type="scientific">Streptomyces ruber</name>
    <dbReference type="NCBI Taxonomy" id="83378"/>
    <lineage>
        <taxon>Bacteria</taxon>
        <taxon>Bacillati</taxon>
        <taxon>Actinomycetota</taxon>
        <taxon>Actinomycetes</taxon>
        <taxon>Kitasatosporales</taxon>
        <taxon>Streptomycetaceae</taxon>
        <taxon>Streptomyces</taxon>
    </lineage>
</organism>
<feature type="domain" description="DUF6879" evidence="1">
    <location>
        <begin position="6"/>
        <end position="167"/>
    </location>
</feature>
<dbReference type="Pfam" id="PF21806">
    <property type="entry name" value="DUF6879"/>
    <property type="match status" value="1"/>
</dbReference>
<gene>
    <name evidence="2" type="ORF">GCM10010145_24720</name>
</gene>
<dbReference type="InterPro" id="IPR049244">
    <property type="entry name" value="DUF6879"/>
</dbReference>
<accession>A0A918BD46</accession>
<comment type="caution">
    <text evidence="2">The sequence shown here is derived from an EMBL/GenBank/DDBJ whole genome shotgun (WGS) entry which is preliminary data.</text>
</comment>
<reference evidence="2" key="1">
    <citation type="journal article" date="2014" name="Int. J. Syst. Evol. Microbiol.">
        <title>Complete genome sequence of Corynebacterium casei LMG S-19264T (=DSM 44701T), isolated from a smear-ripened cheese.</title>
        <authorList>
            <consortium name="US DOE Joint Genome Institute (JGI-PGF)"/>
            <person name="Walter F."/>
            <person name="Albersmeier A."/>
            <person name="Kalinowski J."/>
            <person name="Ruckert C."/>
        </authorList>
    </citation>
    <scope>NUCLEOTIDE SEQUENCE</scope>
    <source>
        <strain evidence="2">JCM 3131</strain>
    </source>
</reference>